<name>A0A3A9KID5_9BACI</name>
<gene>
    <name evidence="1" type="ORF">CR203_24795</name>
</gene>
<evidence type="ECO:0000313" key="1">
    <source>
        <dbReference type="EMBL" id="RKL64716.1"/>
    </source>
</evidence>
<organism evidence="1 2">
    <name type="scientific">Salipaludibacillus neizhouensis</name>
    <dbReference type="NCBI Taxonomy" id="885475"/>
    <lineage>
        <taxon>Bacteria</taxon>
        <taxon>Bacillati</taxon>
        <taxon>Bacillota</taxon>
        <taxon>Bacilli</taxon>
        <taxon>Bacillales</taxon>
        <taxon>Bacillaceae</taxon>
    </lineage>
</organism>
<dbReference type="AlphaFoldDB" id="A0A3A9KID5"/>
<comment type="caution">
    <text evidence="1">The sequence shown here is derived from an EMBL/GenBank/DDBJ whole genome shotgun (WGS) entry which is preliminary data.</text>
</comment>
<sequence>MSTEGLNKKRRKIIFEVKNQSSFARQHDQTEILKLVYNNIINTSKNSWVLGKEFELMCPQKLNSYSNFWDAPHLLIFISKLFNRCS</sequence>
<reference evidence="1 2" key="1">
    <citation type="submission" date="2017-10" db="EMBL/GenBank/DDBJ databases">
        <title>Bacillus sp. nov., a halophilic bacterium isolated from a Keqin Lake.</title>
        <authorList>
            <person name="Wang H."/>
        </authorList>
    </citation>
    <scope>NUCLEOTIDE SEQUENCE [LARGE SCALE GENOMIC DNA]</scope>
    <source>
        <strain evidence="1 2">KCTC 13187</strain>
    </source>
</reference>
<keyword evidence="2" id="KW-1185">Reference proteome</keyword>
<accession>A0A3A9KID5</accession>
<proteinExistence type="predicted"/>
<evidence type="ECO:0000313" key="2">
    <source>
        <dbReference type="Proteomes" id="UP000281498"/>
    </source>
</evidence>
<dbReference type="EMBL" id="PDOE01000048">
    <property type="protein sequence ID" value="RKL64716.1"/>
    <property type="molecule type" value="Genomic_DNA"/>
</dbReference>
<dbReference type="Proteomes" id="UP000281498">
    <property type="component" value="Unassembled WGS sequence"/>
</dbReference>
<protein>
    <submittedName>
        <fullName evidence="1">Uncharacterized protein</fullName>
    </submittedName>
</protein>